<protein>
    <submittedName>
        <fullName evidence="1">Uncharacterized protein</fullName>
    </submittedName>
</protein>
<reference evidence="1" key="1">
    <citation type="submission" date="2021-06" db="EMBL/GenBank/DDBJ databases">
        <title>Comparative genomics, transcriptomics and evolutionary studies reveal genomic signatures of adaptation to plant cell wall in hemibiotrophic fungi.</title>
        <authorList>
            <consortium name="DOE Joint Genome Institute"/>
            <person name="Baroncelli R."/>
            <person name="Diaz J.F."/>
            <person name="Benocci T."/>
            <person name="Peng M."/>
            <person name="Battaglia E."/>
            <person name="Haridas S."/>
            <person name="Andreopoulos W."/>
            <person name="Labutti K."/>
            <person name="Pangilinan J."/>
            <person name="Floch G.L."/>
            <person name="Makela M.R."/>
            <person name="Henrissat B."/>
            <person name="Grigoriev I.V."/>
            <person name="Crouch J.A."/>
            <person name="De Vries R.P."/>
            <person name="Sukno S.A."/>
            <person name="Thon M.R."/>
        </authorList>
    </citation>
    <scope>NUCLEOTIDE SEQUENCE</scope>
    <source>
        <strain evidence="1">CBS 125086</strain>
    </source>
</reference>
<evidence type="ECO:0000313" key="2">
    <source>
        <dbReference type="Proteomes" id="UP001230504"/>
    </source>
</evidence>
<dbReference type="GeneID" id="85437223"/>
<evidence type="ECO:0000313" key="1">
    <source>
        <dbReference type="EMBL" id="KAK1572869.1"/>
    </source>
</evidence>
<name>A0AAD8PN94_9PEZI</name>
<gene>
    <name evidence="1" type="ORF">LY79DRAFT_39695</name>
</gene>
<dbReference type="EMBL" id="JAHLJV010000102">
    <property type="protein sequence ID" value="KAK1572869.1"/>
    <property type="molecule type" value="Genomic_DNA"/>
</dbReference>
<dbReference type="AlphaFoldDB" id="A0AAD8PN94"/>
<comment type="caution">
    <text evidence="1">The sequence shown here is derived from an EMBL/GenBank/DDBJ whole genome shotgun (WGS) entry which is preliminary data.</text>
</comment>
<proteinExistence type="predicted"/>
<organism evidence="1 2">
    <name type="scientific">Colletotrichum navitas</name>
    <dbReference type="NCBI Taxonomy" id="681940"/>
    <lineage>
        <taxon>Eukaryota</taxon>
        <taxon>Fungi</taxon>
        <taxon>Dikarya</taxon>
        <taxon>Ascomycota</taxon>
        <taxon>Pezizomycotina</taxon>
        <taxon>Sordariomycetes</taxon>
        <taxon>Hypocreomycetidae</taxon>
        <taxon>Glomerellales</taxon>
        <taxon>Glomerellaceae</taxon>
        <taxon>Colletotrichum</taxon>
        <taxon>Colletotrichum graminicola species complex</taxon>
    </lineage>
</organism>
<dbReference type="Proteomes" id="UP001230504">
    <property type="component" value="Unassembled WGS sequence"/>
</dbReference>
<keyword evidence="2" id="KW-1185">Reference proteome</keyword>
<sequence length="170" mass="19627">MGLTCLWRRWAVWGPSLPSDMQGSKLGRRLASKTVQHRRWSRCDVADRRPFVQSSDPKVLLLRRREIIAVLGFATGCNGQRQVGQSLVLIPFVLHIDSMSGSHMRKRAWRQFRLGSGWKADVVSMFQLEGRHDAEREAFGLTRCGAGPTMVNEDEWLTERQDPRSKFRRY</sequence>
<dbReference type="RefSeq" id="XP_060408636.1">
    <property type="nucleotide sequence ID" value="XM_060552983.1"/>
</dbReference>
<accession>A0AAD8PN94</accession>